<dbReference type="PANTHER" id="PTHR15397">
    <property type="entry name" value="SODIUM-GLUCOSE COTRANSPORTER REGULATORY PROTEIN -RELATED"/>
    <property type="match status" value="1"/>
</dbReference>
<dbReference type="MEROPS" id="A28.A02"/>
<feature type="compositionally biased region" description="Polar residues" evidence="7">
    <location>
        <begin position="187"/>
        <end position="203"/>
    </location>
</feature>
<name>F1KVA8_ASCSU</name>
<evidence type="ECO:0000259" key="9">
    <source>
        <dbReference type="PROSITE" id="PS50175"/>
    </source>
</evidence>
<dbReference type="AlphaFoldDB" id="F1KVA8"/>
<keyword evidence="4" id="KW-0645">Protease</keyword>
<dbReference type="Gene3D" id="3.10.20.90">
    <property type="entry name" value="Phosphatidylinositol 3-kinase Catalytic Subunit, Chain A, domain 1"/>
    <property type="match status" value="1"/>
</dbReference>
<dbReference type="SUPFAM" id="SSF50630">
    <property type="entry name" value="Acid proteases"/>
    <property type="match status" value="1"/>
</dbReference>
<dbReference type="InterPro" id="IPR015940">
    <property type="entry name" value="UBA"/>
</dbReference>
<sequence>MLAAVPLFKINRIVTPIKEDKMKKRVGIIPHSKSLSEMLALTLHCHRTMKNTQRGNGMLSLCTLRSSFRPPIAEEHNTLHNHAPSIITTKMCVSQNYKMHITVTTDASGANVFPVEVGESMEMENFLALCQLEVPSFSSIAPTNFIIAHNGRIIHMNAENLKKTFKDLGIVDTDIVMVSPRPGATKANKNPQSQPTVSVASASQRREPTAEYIADLVSAIKVPTTSSSSAAQRNSHGSLNDTEISQLRVLFNELTESPDYCDRLRRVIPTLVEAAEKRDFGEFCNCYVADRERVLARQRAMLDPMSAEGQRLIAEQIQRENIDFSHQFALEHMPEAYIPVTMLYINMKINGEPVKAFVDSGAQVSILSERVAIRCNLMRLVDERFQGVVHGVGGAQRLLGKIHTCQVQVEGNFFPCNFDVLADRDIDVLLGLDILRRHQCVIDLNKNCLRFGESTVTPFLNEADIPKRDGDKAGTSARASNVEVDSAKLASLMSLGFEEAASRAMLIQCGNDLELAAANLLARQTTKS</sequence>
<proteinExistence type="evidence at transcript level"/>
<dbReference type="InterPro" id="IPR021109">
    <property type="entry name" value="Peptidase_aspartic_dom_sf"/>
</dbReference>
<dbReference type="PROSITE" id="PS50175">
    <property type="entry name" value="ASP_PROT_RETROV"/>
    <property type="match status" value="1"/>
</dbReference>
<evidence type="ECO:0000256" key="5">
    <source>
        <dbReference type="ARBA" id="ARBA00022750"/>
    </source>
</evidence>
<evidence type="ECO:0000256" key="3">
    <source>
        <dbReference type="ARBA" id="ARBA00022490"/>
    </source>
</evidence>
<dbReference type="CDD" id="cd14291">
    <property type="entry name" value="UBA1_NUB1_like"/>
    <property type="match status" value="1"/>
</dbReference>
<keyword evidence="6" id="KW-0378">Hydrolase</keyword>
<evidence type="ECO:0000313" key="10">
    <source>
        <dbReference type="EMBL" id="ADY41812.1"/>
    </source>
</evidence>
<dbReference type="GO" id="GO:0006508">
    <property type="term" value="P:proteolysis"/>
    <property type="evidence" value="ECO:0007669"/>
    <property type="project" value="UniProtKB-KW"/>
</dbReference>
<keyword evidence="3" id="KW-0963">Cytoplasm</keyword>
<evidence type="ECO:0000256" key="4">
    <source>
        <dbReference type="ARBA" id="ARBA00022670"/>
    </source>
</evidence>
<dbReference type="SUPFAM" id="SSF46934">
    <property type="entry name" value="UBA-like"/>
    <property type="match status" value="1"/>
</dbReference>
<dbReference type="InterPro" id="IPR009060">
    <property type="entry name" value="UBA-like_sf"/>
</dbReference>
<dbReference type="InterPro" id="IPR019103">
    <property type="entry name" value="Peptidase_aspartic_DDI1-type"/>
</dbReference>
<comment type="subcellular location">
    <subcellularLocation>
        <location evidence="1">Cytoplasm</location>
    </subcellularLocation>
</comment>
<dbReference type="GO" id="GO:0004190">
    <property type="term" value="F:aspartic-type endopeptidase activity"/>
    <property type="evidence" value="ECO:0007669"/>
    <property type="project" value="UniProtKB-KW"/>
</dbReference>
<dbReference type="Gene3D" id="2.40.70.10">
    <property type="entry name" value="Acid Proteases"/>
    <property type="match status" value="1"/>
</dbReference>
<dbReference type="Gene3D" id="1.10.8.10">
    <property type="entry name" value="DNA helicase RuvA subunit, C-terminal domain"/>
    <property type="match status" value="1"/>
</dbReference>
<feature type="domain" description="UBA" evidence="8">
    <location>
        <begin position="483"/>
        <end position="523"/>
    </location>
</feature>
<protein>
    <submittedName>
        <fullName evidence="10">Protein DDI1 2</fullName>
    </submittedName>
</protein>
<dbReference type="EMBL" id="JI166476">
    <property type="protein sequence ID" value="ADY41812.1"/>
    <property type="molecule type" value="mRNA"/>
</dbReference>
<feature type="region of interest" description="Disordered" evidence="7">
    <location>
        <begin position="181"/>
        <end position="206"/>
    </location>
</feature>
<reference evidence="10" key="1">
    <citation type="journal article" date="2011" name="Genome Res.">
        <title>Deep small RNA sequencing from the nematode Ascaris reveals conservation, functional diversification, and novel developmental profiles.</title>
        <authorList>
            <person name="Wang J."/>
            <person name="Czech B."/>
            <person name="Crunk A."/>
            <person name="Wallace A."/>
            <person name="Mitreva M."/>
            <person name="Hannon G.J."/>
            <person name="Davis R.E."/>
        </authorList>
    </citation>
    <scope>NUCLEOTIDE SEQUENCE</scope>
</reference>
<dbReference type="PANTHER" id="PTHR15397:SF3">
    <property type="entry name" value="DNA DAMAGE INDUCIBLE 1 HOMOLOG 2"/>
    <property type="match status" value="1"/>
</dbReference>
<evidence type="ECO:0000256" key="1">
    <source>
        <dbReference type="ARBA" id="ARBA00004496"/>
    </source>
</evidence>
<dbReference type="InterPro" id="IPR033882">
    <property type="entry name" value="DDI1_N"/>
</dbReference>
<dbReference type="GO" id="GO:0005737">
    <property type="term" value="C:cytoplasm"/>
    <property type="evidence" value="ECO:0007669"/>
    <property type="project" value="UniProtKB-SubCell"/>
</dbReference>
<dbReference type="PROSITE" id="PS50030">
    <property type="entry name" value="UBA"/>
    <property type="match status" value="1"/>
</dbReference>
<dbReference type="CDD" id="cd01796">
    <property type="entry name" value="Ubl_Ddi1_like"/>
    <property type="match status" value="1"/>
</dbReference>
<evidence type="ECO:0000256" key="7">
    <source>
        <dbReference type="SAM" id="MobiDB-lite"/>
    </source>
</evidence>
<evidence type="ECO:0000256" key="6">
    <source>
        <dbReference type="ARBA" id="ARBA00022801"/>
    </source>
</evidence>
<evidence type="ECO:0000259" key="8">
    <source>
        <dbReference type="PROSITE" id="PS50030"/>
    </source>
</evidence>
<accession>F1KVA8</accession>
<keyword evidence="5" id="KW-0064">Aspartyl protease</keyword>
<dbReference type="Pfam" id="PF09668">
    <property type="entry name" value="Asp_protease"/>
    <property type="match status" value="1"/>
</dbReference>
<feature type="domain" description="Peptidase A2" evidence="9">
    <location>
        <begin position="354"/>
        <end position="394"/>
    </location>
</feature>
<comment type="similarity">
    <text evidence="2">Belongs to the DDI1 family.</text>
</comment>
<dbReference type="CDD" id="cd05479">
    <property type="entry name" value="RP_DDI"/>
    <property type="match status" value="1"/>
</dbReference>
<organism evidence="10">
    <name type="scientific">Ascaris suum</name>
    <name type="common">Pig roundworm</name>
    <name type="synonym">Ascaris lumbricoides</name>
    <dbReference type="NCBI Taxonomy" id="6253"/>
    <lineage>
        <taxon>Eukaryota</taxon>
        <taxon>Metazoa</taxon>
        <taxon>Ecdysozoa</taxon>
        <taxon>Nematoda</taxon>
        <taxon>Chromadorea</taxon>
        <taxon>Rhabditida</taxon>
        <taxon>Spirurina</taxon>
        <taxon>Ascaridomorpha</taxon>
        <taxon>Ascaridoidea</taxon>
        <taxon>Ascarididae</taxon>
        <taxon>Ascaris</taxon>
    </lineage>
</organism>
<dbReference type="InterPro" id="IPR001995">
    <property type="entry name" value="Peptidase_A2_cat"/>
</dbReference>
<evidence type="ECO:0000256" key="2">
    <source>
        <dbReference type="ARBA" id="ARBA00009136"/>
    </source>
</evidence>